<comment type="subunit">
    <text evidence="1">Self-associates forming complexes of several hundred monomers.</text>
</comment>
<organism evidence="7">
    <name type="scientific">Lygus hesperus</name>
    <name type="common">Western plant bug</name>
    <dbReference type="NCBI Taxonomy" id="30085"/>
    <lineage>
        <taxon>Eukaryota</taxon>
        <taxon>Metazoa</taxon>
        <taxon>Ecdysozoa</taxon>
        <taxon>Arthropoda</taxon>
        <taxon>Hexapoda</taxon>
        <taxon>Insecta</taxon>
        <taxon>Pterygota</taxon>
        <taxon>Neoptera</taxon>
        <taxon>Paraneoptera</taxon>
        <taxon>Hemiptera</taxon>
        <taxon>Heteroptera</taxon>
        <taxon>Panheteroptera</taxon>
        <taxon>Cimicomorpha</taxon>
        <taxon>Miridae</taxon>
        <taxon>Mirini</taxon>
        <taxon>Lygus</taxon>
    </lineage>
</organism>
<evidence type="ECO:0000256" key="4">
    <source>
        <dbReference type="ARBA" id="ARBA00023163"/>
    </source>
</evidence>
<feature type="non-terminal residue" evidence="7">
    <location>
        <position position="144"/>
    </location>
</feature>
<evidence type="ECO:0000313" key="7">
    <source>
        <dbReference type="EMBL" id="JAG40644.1"/>
    </source>
</evidence>
<dbReference type="AlphaFoldDB" id="A0A0A9Z8A0"/>
<evidence type="ECO:0000256" key="5">
    <source>
        <dbReference type="ARBA" id="ARBA00025466"/>
    </source>
</evidence>
<feature type="domain" description="Myb/SANT-like DNA-binding" evidence="6">
    <location>
        <begin position="2"/>
        <end position="39"/>
    </location>
</feature>
<keyword evidence="4" id="KW-0804">Transcription</keyword>
<dbReference type="Pfam" id="PF13873">
    <property type="entry name" value="Myb_DNA-bind_5"/>
    <property type="match status" value="1"/>
</dbReference>
<reference evidence="7" key="1">
    <citation type="journal article" date="2014" name="PLoS ONE">
        <title>Transcriptome-Based Identification of ABC Transporters in the Western Tarnished Plant Bug Lygus hesperus.</title>
        <authorList>
            <person name="Hull J.J."/>
            <person name="Chaney K."/>
            <person name="Geib S.M."/>
            <person name="Fabrick J.A."/>
            <person name="Brent C.S."/>
            <person name="Walsh D."/>
            <person name="Lavine L.C."/>
        </authorList>
    </citation>
    <scope>NUCLEOTIDE SEQUENCE</scope>
</reference>
<proteinExistence type="predicted"/>
<evidence type="ECO:0000259" key="6">
    <source>
        <dbReference type="Pfam" id="PF13873"/>
    </source>
</evidence>
<dbReference type="EMBL" id="GBHO01002960">
    <property type="protein sequence ID" value="JAG40644.1"/>
    <property type="molecule type" value="Transcribed_RNA"/>
</dbReference>
<name>A0A0A9Z8A0_LYGHE</name>
<protein>
    <recommendedName>
        <fullName evidence="2">Regulatory protein zeste</fullName>
    </recommendedName>
</protein>
<gene>
    <name evidence="7" type="ORF">CM83_10799</name>
</gene>
<dbReference type="InterPro" id="IPR028002">
    <property type="entry name" value="Myb_DNA-bind_5"/>
</dbReference>
<keyword evidence="3" id="KW-0805">Transcription regulation</keyword>
<evidence type="ECO:0000256" key="2">
    <source>
        <dbReference type="ARBA" id="ARBA00016807"/>
    </source>
</evidence>
<evidence type="ECO:0000256" key="1">
    <source>
        <dbReference type="ARBA" id="ARBA00011764"/>
    </source>
</evidence>
<accession>A0A0A9Z8A0</accession>
<reference evidence="7" key="2">
    <citation type="submission" date="2014-07" db="EMBL/GenBank/DDBJ databases">
        <authorList>
            <person name="Hull J."/>
        </authorList>
    </citation>
    <scope>NUCLEOTIDE SEQUENCE</scope>
</reference>
<feature type="non-terminal residue" evidence="7">
    <location>
        <position position="1"/>
    </location>
</feature>
<sequence length="144" mass="15852">DTWKQIGVLFNGCSGVVPRNWEALKTLWENLRRKARNAVTTQAENVKGTGGGAGKPVVSDPLLDTVIDLIRPQVEPMTNPFDSDFDLNSQREETDGCDVHSCEGDADMNGNVIIDNTNDVDNVVIIENGKFDWSDYTPAMLKTP</sequence>
<comment type="function">
    <text evidence="5">Involved in transvection phenomena (= synapsis-dependent gene expression), where the synaptic pairing of chromosomes carrying genes with which zeste interacts influences the expression of these genes. Zeste binds to DNA and stimulates transcription from a nearby promoter.</text>
</comment>
<evidence type="ECO:0000256" key="3">
    <source>
        <dbReference type="ARBA" id="ARBA00023015"/>
    </source>
</evidence>